<dbReference type="InterPro" id="IPR050413">
    <property type="entry name" value="TCR_beta_variable"/>
</dbReference>
<dbReference type="PANTHER" id="PTHR23268">
    <property type="entry name" value="T-CELL RECEPTOR BETA CHAIN"/>
    <property type="match status" value="1"/>
</dbReference>
<dbReference type="Gene3D" id="2.60.40.10">
    <property type="entry name" value="Immunoglobulins"/>
    <property type="match status" value="1"/>
</dbReference>
<dbReference type="Pfam" id="PF07686">
    <property type="entry name" value="V-set"/>
    <property type="match status" value="1"/>
</dbReference>
<dbReference type="PANTHER" id="PTHR23268:SF28">
    <property type="entry name" value="T CELL RECEPTOR BETA VARIABLE 19"/>
    <property type="match status" value="1"/>
</dbReference>
<proteinExistence type="predicted"/>
<evidence type="ECO:0000259" key="3">
    <source>
        <dbReference type="Pfam" id="PF07686"/>
    </source>
</evidence>
<dbReference type="Proteomes" id="UP000002279">
    <property type="component" value="Chromosome 2"/>
</dbReference>
<dbReference type="GO" id="GO:0007166">
    <property type="term" value="P:cell surface receptor signaling pathway"/>
    <property type="evidence" value="ECO:0000318"/>
    <property type="project" value="GO_Central"/>
</dbReference>
<dbReference type="GO" id="GO:0005886">
    <property type="term" value="C:plasma membrane"/>
    <property type="evidence" value="ECO:0000318"/>
    <property type="project" value="GO_Central"/>
</dbReference>
<keyword evidence="2" id="KW-0391">Immunity</keyword>
<dbReference type="InterPro" id="IPR013783">
    <property type="entry name" value="Ig-like_fold"/>
</dbReference>
<dbReference type="GO" id="GO:0002376">
    <property type="term" value="P:immune system process"/>
    <property type="evidence" value="ECO:0007669"/>
    <property type="project" value="UniProtKB-KW"/>
</dbReference>
<protein>
    <recommendedName>
        <fullName evidence="3">Immunoglobulin V-set domain-containing protein</fullName>
    </recommendedName>
</protein>
<feature type="domain" description="Immunoglobulin V-set" evidence="3">
    <location>
        <begin position="21"/>
        <end position="113"/>
    </location>
</feature>
<dbReference type="InParanoid" id="A0A6I8P823"/>
<reference evidence="4" key="2">
    <citation type="submission" date="2025-08" db="UniProtKB">
        <authorList>
            <consortium name="Ensembl"/>
        </authorList>
    </citation>
    <scope>IDENTIFICATION</scope>
    <source>
        <strain evidence="4">Glennie</strain>
    </source>
</reference>
<reference evidence="4 5" key="1">
    <citation type="journal article" date="2008" name="Nature">
        <title>Genome analysis of the platypus reveals unique signatures of evolution.</title>
        <authorList>
            <person name="Warren W.C."/>
            <person name="Hillier L.W."/>
            <person name="Marshall Graves J.A."/>
            <person name="Birney E."/>
            <person name="Ponting C.P."/>
            <person name="Grutzner F."/>
            <person name="Belov K."/>
            <person name="Miller W."/>
            <person name="Clarke L."/>
            <person name="Chinwalla A.T."/>
            <person name="Yang S.P."/>
            <person name="Heger A."/>
            <person name="Locke D.P."/>
            <person name="Miethke P."/>
            <person name="Waters P.D."/>
            <person name="Veyrunes F."/>
            <person name="Fulton L."/>
            <person name="Fulton B."/>
            <person name="Graves T."/>
            <person name="Wallis J."/>
            <person name="Puente X.S."/>
            <person name="Lopez-Otin C."/>
            <person name="Ordonez G.R."/>
            <person name="Eichler E.E."/>
            <person name="Chen L."/>
            <person name="Cheng Z."/>
            <person name="Deakin J.E."/>
            <person name="Alsop A."/>
            <person name="Thompson K."/>
            <person name="Kirby P."/>
            <person name="Papenfuss A.T."/>
            <person name="Wakefield M.J."/>
            <person name="Olender T."/>
            <person name="Lancet D."/>
            <person name="Huttley G.A."/>
            <person name="Smit A.F."/>
            <person name="Pask A."/>
            <person name="Temple-Smith P."/>
            <person name="Batzer M.A."/>
            <person name="Walker J.A."/>
            <person name="Konkel M.K."/>
            <person name="Harris R.S."/>
            <person name="Whittington C.M."/>
            <person name="Wong E.S."/>
            <person name="Gemmell N.J."/>
            <person name="Buschiazzo E."/>
            <person name="Vargas Jentzsch I.M."/>
            <person name="Merkel A."/>
            <person name="Schmitz J."/>
            <person name="Zemann A."/>
            <person name="Churakov G."/>
            <person name="Kriegs J.O."/>
            <person name="Brosius J."/>
            <person name="Murchison E.P."/>
            <person name="Sachidanandam R."/>
            <person name="Smith C."/>
            <person name="Hannon G.J."/>
            <person name="Tsend-Ayush E."/>
            <person name="McMillan D."/>
            <person name="Attenborough R."/>
            <person name="Rens W."/>
            <person name="Ferguson-Smith M."/>
            <person name="Lefevre C.M."/>
            <person name="Sharp J.A."/>
            <person name="Nicholas K.R."/>
            <person name="Ray D.A."/>
            <person name="Kube M."/>
            <person name="Reinhardt R."/>
            <person name="Pringle T.H."/>
            <person name="Taylor J."/>
            <person name="Jones R.C."/>
            <person name="Nixon B."/>
            <person name="Dacheux J.L."/>
            <person name="Niwa H."/>
            <person name="Sekita Y."/>
            <person name="Huang X."/>
            <person name="Stark A."/>
            <person name="Kheradpour P."/>
            <person name="Kellis M."/>
            <person name="Flicek P."/>
            <person name="Chen Y."/>
            <person name="Webber C."/>
            <person name="Hardison R."/>
            <person name="Nelson J."/>
            <person name="Hallsworth-Pepin K."/>
            <person name="Delehaunty K."/>
            <person name="Markovic C."/>
            <person name="Minx P."/>
            <person name="Feng Y."/>
            <person name="Kremitzki C."/>
            <person name="Mitreva M."/>
            <person name="Glasscock J."/>
            <person name="Wylie T."/>
            <person name="Wohldmann P."/>
            <person name="Thiru P."/>
            <person name="Nhan M.N."/>
            <person name="Pohl C.S."/>
            <person name="Smith S.M."/>
            <person name="Hou S."/>
            <person name="Nefedov M."/>
            <person name="de Jong P.J."/>
            <person name="Renfree M.B."/>
            <person name="Mardis E.R."/>
            <person name="Wilson R.K."/>
        </authorList>
    </citation>
    <scope>NUCLEOTIDE SEQUENCE [LARGE SCALE GENOMIC DNA]</scope>
    <source>
        <strain evidence="4 5">Glennie</strain>
    </source>
</reference>
<accession>A0A6I8P823</accession>
<dbReference type="GeneTree" id="ENSGT00940000164297"/>
<evidence type="ECO:0000313" key="4">
    <source>
        <dbReference type="Ensembl" id="ENSOANP00000048934.1"/>
    </source>
</evidence>
<keyword evidence="5" id="KW-1185">Reference proteome</keyword>
<name>A0A6I8P823_ORNAN</name>
<dbReference type="InterPro" id="IPR036179">
    <property type="entry name" value="Ig-like_dom_sf"/>
</dbReference>
<evidence type="ECO:0000256" key="2">
    <source>
        <dbReference type="ARBA" id="ARBA00022859"/>
    </source>
</evidence>
<dbReference type="InterPro" id="IPR013106">
    <property type="entry name" value="Ig_V-set"/>
</dbReference>
<dbReference type="AlphaFoldDB" id="A0A6I8P823"/>
<sequence>VRQKLCLGIQLSCPVDAGFTQTPSHLVTGRGQDVTLSCEHDQSHDYMYWYLQDLGQEPNLGLQLIYSSFGKGDKTKGEAPGDFDVNRTETQNFFLKNSAVKTTDSSLYFCASNRSDFPKIIQ</sequence>
<reference evidence="4" key="3">
    <citation type="submission" date="2025-09" db="UniProtKB">
        <authorList>
            <consortium name="Ensembl"/>
        </authorList>
    </citation>
    <scope>IDENTIFICATION</scope>
    <source>
        <strain evidence="4">Glennie</strain>
    </source>
</reference>
<dbReference type="SUPFAM" id="SSF48726">
    <property type="entry name" value="Immunoglobulin"/>
    <property type="match status" value="1"/>
</dbReference>
<organism evidence="4 5">
    <name type="scientific">Ornithorhynchus anatinus</name>
    <name type="common">Duckbill platypus</name>
    <dbReference type="NCBI Taxonomy" id="9258"/>
    <lineage>
        <taxon>Eukaryota</taxon>
        <taxon>Metazoa</taxon>
        <taxon>Chordata</taxon>
        <taxon>Craniata</taxon>
        <taxon>Vertebrata</taxon>
        <taxon>Euteleostomi</taxon>
        <taxon>Mammalia</taxon>
        <taxon>Monotremata</taxon>
        <taxon>Ornithorhynchidae</taxon>
        <taxon>Ornithorhynchus</taxon>
    </lineage>
</organism>
<dbReference type="OMA" id="PRNQITR"/>
<dbReference type="Bgee" id="ENSOANG00000036789">
    <property type="expression patterns" value="Expressed in testis"/>
</dbReference>
<evidence type="ECO:0000256" key="1">
    <source>
        <dbReference type="ARBA" id="ARBA00022729"/>
    </source>
</evidence>
<dbReference type="Ensembl" id="ENSOANT00000059995.1">
    <property type="protein sequence ID" value="ENSOANP00000048934.1"/>
    <property type="gene ID" value="ENSOANG00000036789.1"/>
</dbReference>
<keyword evidence="1" id="KW-0732">Signal</keyword>
<evidence type="ECO:0000313" key="5">
    <source>
        <dbReference type="Proteomes" id="UP000002279"/>
    </source>
</evidence>